<dbReference type="GO" id="GO:0016020">
    <property type="term" value="C:membrane"/>
    <property type="evidence" value="ECO:0007669"/>
    <property type="project" value="UniProtKB-SubCell"/>
</dbReference>
<keyword evidence="4 7" id="KW-1133">Transmembrane helix</keyword>
<feature type="transmembrane region" description="Helical" evidence="7">
    <location>
        <begin position="418"/>
        <end position="438"/>
    </location>
</feature>
<feature type="transmembrane region" description="Helical" evidence="7">
    <location>
        <begin position="86"/>
        <end position="108"/>
    </location>
</feature>
<evidence type="ECO:0000313" key="10">
    <source>
        <dbReference type="Proteomes" id="UP000279259"/>
    </source>
</evidence>
<proteinExistence type="predicted"/>
<gene>
    <name evidence="9" type="ORF">EHS25_006264</name>
</gene>
<dbReference type="OrthoDB" id="424974at2759"/>
<dbReference type="Gene3D" id="1.20.1250.20">
    <property type="entry name" value="MFS general substrate transporter like domains"/>
    <property type="match status" value="2"/>
</dbReference>
<dbReference type="EMBL" id="RSCD01000003">
    <property type="protein sequence ID" value="RSH93618.1"/>
    <property type="molecule type" value="Genomic_DNA"/>
</dbReference>
<feature type="transmembrane region" description="Helical" evidence="7">
    <location>
        <begin position="450"/>
        <end position="471"/>
    </location>
</feature>
<dbReference type="SUPFAM" id="SSF103473">
    <property type="entry name" value="MFS general substrate transporter"/>
    <property type="match status" value="1"/>
</dbReference>
<feature type="transmembrane region" description="Helical" evidence="7">
    <location>
        <begin position="359"/>
        <end position="378"/>
    </location>
</feature>
<feature type="transmembrane region" description="Helical" evidence="7">
    <location>
        <begin position="384"/>
        <end position="406"/>
    </location>
</feature>
<evidence type="ECO:0000259" key="8">
    <source>
        <dbReference type="PROSITE" id="PS50850"/>
    </source>
</evidence>
<dbReference type="Proteomes" id="UP000279259">
    <property type="component" value="Unassembled WGS sequence"/>
</dbReference>
<keyword evidence="5 7" id="KW-0472">Membrane</keyword>
<sequence length="1310" mass="143613">MEKPENVQIENQGATDPEKRPPSVVAPYENDIDPKAERRLLLKLDAVILPLTVLMYLSANLDRGNIGNARLQGLQTQLLDNSDNKYSIVLLTFYITYMLGSIPGTLLSKAIPPNYALGGGCLIWGIAASCMAASQSFASIIVCRLFIGLGESIFGQAVVLHYSLWYKKNEIATRLAAFIGAGVLAGAFGGLIAYGVSSIQSHISTWRILFLIEGCPSVLLGVCVVLFLPSRPERSSYLNETERELEFLRLRSQNLDEGDNGIDWNGVKRAFTDWKSYVVTFVYSCMQATDGLFTCMAHAESWFRLTLSSLSGFFPTIIKSLGYTNAEAQLYTVPPYAVGFVVMLLLNYASDRLRLRGPFIIFVFLINTIGWVLLLAIVNDQHVRYFACFCIVIGGYCTIPLIQSWVSNNTGSQSQRAVHLGFLNSLANWAALASPFIFPTADAPRWRLGFGLNLGFSCAAIVVTAAMIVYYRYENARRDKEEEHPGQVRSQALPRCEVGNDTACSGKLSHCVKTALDDSSRTHGQEEDRPTASQLCRVSALETEVCKREGLAMSAMRSSGCVSDLTPFIWMKRLTPVPGCSSICPGGIVESRPSVKQLREEIADLRRQLEDAKVTAASDDGRAIVGHGHAEISYVGHGQAEISYRRAQENIAPSATLQPLSSASHIGPLQQEDLSSTTVALPRLESGTHGLNHTRSPGPLQTVDVPAVGQLSITAGGRSRFFGPNAAAHILPDDEDEDARDEQRLADDESGLGLRSQTWGAFPFCFQSWESIVGDAQASLPAFEEVQRVCDVYWTASSWRFEPITKAYLEPLLLEVYAAMTTKRRRRHAAELAVVCAVLAIGYLFDETRPPHSAEAQHFNALSLACLSAADFLTNTSVATLATMHLHCCFLLNAGKPRTDEIYAIVGLGLRLGTMAGFHRDGTWWQLPQRESDARRRSNRFGCPPFIRPLEFDTLRPTDQPPDSFLFWRWEWDDCLHGLMSGVMNRALDQDAVLGGDRSVRSFWARVPQHLKTIHLMVYADPDQVPVTVSSASRRMDGAPTVMALQQIRLALHFSTGLLQLHRSSFTAALKQSSEEPLLHSNRASVLVLINEACANVVGLVEILLELGPTVTRHIVLALDLFNSLVPQAALVIRSPKSQLANDCHHRLLRGVQLLEKAASATPCEWYRFLLHRGQKLAVRATTRLASRWLRNPVGQPGDDVEAMLGHVNRIHAQDESAPTSPAAAALPPPSESADFDFDMWLDSLCFGSPVNPAGSASSGAHGDGNTSTTASGFSLEGEPWFYGLSRDPPDGSLTHAAYPLPSFAFPSGM</sequence>
<evidence type="ECO:0000256" key="2">
    <source>
        <dbReference type="ARBA" id="ARBA00022448"/>
    </source>
</evidence>
<dbReference type="InterPro" id="IPR020846">
    <property type="entry name" value="MFS_dom"/>
</dbReference>
<organism evidence="9 10">
    <name type="scientific">Saitozyma podzolica</name>
    <dbReference type="NCBI Taxonomy" id="1890683"/>
    <lineage>
        <taxon>Eukaryota</taxon>
        <taxon>Fungi</taxon>
        <taxon>Dikarya</taxon>
        <taxon>Basidiomycota</taxon>
        <taxon>Agaricomycotina</taxon>
        <taxon>Tremellomycetes</taxon>
        <taxon>Tremellales</taxon>
        <taxon>Trimorphomycetaceae</taxon>
        <taxon>Saitozyma</taxon>
    </lineage>
</organism>
<dbReference type="InterPro" id="IPR036259">
    <property type="entry name" value="MFS_trans_sf"/>
</dbReference>
<feature type="transmembrane region" description="Helical" evidence="7">
    <location>
        <begin position="115"/>
        <end position="138"/>
    </location>
</feature>
<accession>A0A427YR82</accession>
<name>A0A427YR82_9TREE</name>
<reference evidence="9 10" key="1">
    <citation type="submission" date="2018-11" db="EMBL/GenBank/DDBJ databases">
        <title>Genome sequence of Saitozyma podzolica DSM 27192.</title>
        <authorList>
            <person name="Aliyu H."/>
            <person name="Gorte O."/>
            <person name="Ochsenreither K."/>
        </authorList>
    </citation>
    <scope>NUCLEOTIDE SEQUENCE [LARGE SCALE GENOMIC DNA]</scope>
    <source>
        <strain evidence="9 10">DSM 27192</strain>
    </source>
</reference>
<protein>
    <recommendedName>
        <fullName evidence="8">Major facilitator superfamily (MFS) profile domain-containing protein</fullName>
    </recommendedName>
</protein>
<evidence type="ECO:0000256" key="4">
    <source>
        <dbReference type="ARBA" id="ARBA00022989"/>
    </source>
</evidence>
<feature type="transmembrane region" description="Helical" evidence="7">
    <location>
        <begin position="175"/>
        <end position="196"/>
    </location>
</feature>
<dbReference type="Pfam" id="PF07690">
    <property type="entry name" value="MFS_1"/>
    <property type="match status" value="1"/>
</dbReference>
<evidence type="ECO:0000256" key="1">
    <source>
        <dbReference type="ARBA" id="ARBA00004141"/>
    </source>
</evidence>
<keyword evidence="2" id="KW-0813">Transport</keyword>
<dbReference type="InterPro" id="IPR011701">
    <property type="entry name" value="MFS"/>
</dbReference>
<evidence type="ECO:0000256" key="6">
    <source>
        <dbReference type="SAM" id="MobiDB-lite"/>
    </source>
</evidence>
<feature type="region of interest" description="Disordered" evidence="6">
    <location>
        <begin position="1"/>
        <end position="29"/>
    </location>
</feature>
<feature type="region of interest" description="Disordered" evidence="6">
    <location>
        <begin position="731"/>
        <end position="750"/>
    </location>
</feature>
<evidence type="ECO:0000256" key="3">
    <source>
        <dbReference type="ARBA" id="ARBA00022692"/>
    </source>
</evidence>
<keyword evidence="10" id="KW-1185">Reference proteome</keyword>
<evidence type="ECO:0000256" key="7">
    <source>
        <dbReference type="SAM" id="Phobius"/>
    </source>
</evidence>
<comment type="caution">
    <text evidence="9">The sequence shown here is derived from an EMBL/GenBank/DDBJ whole genome shotgun (WGS) entry which is preliminary data.</text>
</comment>
<dbReference type="PANTHER" id="PTHR43791">
    <property type="entry name" value="PERMEASE-RELATED"/>
    <property type="match status" value="1"/>
</dbReference>
<keyword evidence="3 7" id="KW-0812">Transmembrane</keyword>
<feature type="transmembrane region" description="Helical" evidence="7">
    <location>
        <begin position="328"/>
        <end position="347"/>
    </location>
</feature>
<dbReference type="PROSITE" id="PS50850">
    <property type="entry name" value="MFS"/>
    <property type="match status" value="1"/>
</dbReference>
<evidence type="ECO:0000256" key="5">
    <source>
        <dbReference type="ARBA" id="ARBA00023136"/>
    </source>
</evidence>
<evidence type="ECO:0000313" key="9">
    <source>
        <dbReference type="EMBL" id="RSH93618.1"/>
    </source>
</evidence>
<feature type="domain" description="Major facilitator superfamily (MFS) profile" evidence="8">
    <location>
        <begin position="48"/>
        <end position="477"/>
    </location>
</feature>
<feature type="transmembrane region" description="Helical" evidence="7">
    <location>
        <begin position="144"/>
        <end position="163"/>
    </location>
</feature>
<dbReference type="PANTHER" id="PTHR43791:SF36">
    <property type="entry name" value="TRANSPORTER, PUTATIVE (AFU_ORTHOLOGUE AFUA_6G08340)-RELATED"/>
    <property type="match status" value="1"/>
</dbReference>
<dbReference type="GO" id="GO:0022857">
    <property type="term" value="F:transmembrane transporter activity"/>
    <property type="evidence" value="ECO:0007669"/>
    <property type="project" value="InterPro"/>
</dbReference>
<dbReference type="FunFam" id="1.20.1250.20:FF:000013">
    <property type="entry name" value="MFS general substrate transporter"/>
    <property type="match status" value="1"/>
</dbReference>
<feature type="transmembrane region" description="Helical" evidence="7">
    <location>
        <begin position="208"/>
        <end position="228"/>
    </location>
</feature>
<dbReference type="CDD" id="cd12148">
    <property type="entry name" value="fungal_TF_MHR"/>
    <property type="match status" value="1"/>
</dbReference>
<feature type="transmembrane region" description="Helical" evidence="7">
    <location>
        <begin position="302"/>
        <end position="322"/>
    </location>
</feature>
<comment type="subcellular location">
    <subcellularLocation>
        <location evidence="1">Membrane</location>
        <topology evidence="1">Multi-pass membrane protein</topology>
    </subcellularLocation>
</comment>